<keyword evidence="2" id="KW-1133">Transmembrane helix</keyword>
<proteinExistence type="predicted"/>
<dbReference type="EMBL" id="JBHTCQ010000001">
    <property type="protein sequence ID" value="MFC7403550.1"/>
    <property type="molecule type" value="Genomic_DNA"/>
</dbReference>
<protein>
    <recommendedName>
        <fullName evidence="3">Leucine rich repeat variant domain-containing protein</fullName>
    </recommendedName>
</protein>
<keyword evidence="2" id="KW-0812">Transmembrane</keyword>
<sequence length="266" mass="27082">MTTPDQFSAFEASNPQTPPEVLGQIAQQRPDLRALVAANPSTPDSVVQWLGSLGDVAVDAAIQNRGGASGAASPYAAPSAGSAGGSAPQGFGQPQPGQPGPGQPQQPGFGQPAQQGYGQPPQQGYGQLPQQGYGQPQGAYGQPGQASPWSDQPAKSNKAPIIIGISVGVLILIVVGVLVFGNLFSGGGGGGGEAPPWVEPHDIAPDAQTYGDDPVADQLWDACESGDPVACDNLYANSPVGSEYEQFGADCGNRHPGTDQWCNNIE</sequence>
<name>A0ABW2Q237_9MICO</name>
<feature type="compositionally biased region" description="Low complexity" evidence="1">
    <location>
        <begin position="105"/>
        <end position="148"/>
    </location>
</feature>
<evidence type="ECO:0000259" key="3">
    <source>
        <dbReference type="Pfam" id="PF25591"/>
    </source>
</evidence>
<feature type="region of interest" description="Disordered" evidence="1">
    <location>
        <begin position="1"/>
        <end position="20"/>
    </location>
</feature>
<dbReference type="SUPFAM" id="SSF81995">
    <property type="entry name" value="beta-sandwich domain of Sec23/24"/>
    <property type="match status" value="1"/>
</dbReference>
<feature type="compositionally biased region" description="Low complexity" evidence="1">
    <location>
        <begin position="70"/>
        <end position="95"/>
    </location>
</feature>
<feature type="compositionally biased region" description="Polar residues" evidence="1">
    <location>
        <begin position="1"/>
        <end position="15"/>
    </location>
</feature>
<feature type="region of interest" description="Disordered" evidence="1">
    <location>
        <begin position="66"/>
        <end position="155"/>
    </location>
</feature>
<keyword evidence="5" id="KW-1185">Reference proteome</keyword>
<evidence type="ECO:0000313" key="4">
    <source>
        <dbReference type="EMBL" id="MFC7403550.1"/>
    </source>
</evidence>
<organism evidence="4 5">
    <name type="scientific">Georgenia alba</name>
    <dbReference type="NCBI Taxonomy" id="2233858"/>
    <lineage>
        <taxon>Bacteria</taxon>
        <taxon>Bacillati</taxon>
        <taxon>Actinomycetota</taxon>
        <taxon>Actinomycetes</taxon>
        <taxon>Micrococcales</taxon>
        <taxon>Bogoriellaceae</taxon>
        <taxon>Georgenia</taxon>
    </lineage>
</organism>
<reference evidence="5" key="1">
    <citation type="journal article" date="2019" name="Int. J. Syst. Evol. Microbiol.">
        <title>The Global Catalogue of Microorganisms (GCM) 10K type strain sequencing project: providing services to taxonomists for standard genome sequencing and annotation.</title>
        <authorList>
            <consortium name="The Broad Institute Genomics Platform"/>
            <consortium name="The Broad Institute Genome Sequencing Center for Infectious Disease"/>
            <person name="Wu L."/>
            <person name="Ma J."/>
        </authorList>
    </citation>
    <scope>NUCLEOTIDE SEQUENCE [LARGE SCALE GENOMIC DNA]</scope>
    <source>
        <strain evidence="5">JCM 1490</strain>
    </source>
</reference>
<comment type="caution">
    <text evidence="4">The sequence shown here is derived from an EMBL/GenBank/DDBJ whole genome shotgun (WGS) entry which is preliminary data.</text>
</comment>
<evidence type="ECO:0000313" key="5">
    <source>
        <dbReference type="Proteomes" id="UP001596455"/>
    </source>
</evidence>
<feature type="domain" description="Leucine rich repeat variant" evidence="3">
    <location>
        <begin position="9"/>
        <end position="65"/>
    </location>
</feature>
<dbReference type="Pfam" id="PF25591">
    <property type="entry name" value="LRV_2"/>
    <property type="match status" value="1"/>
</dbReference>
<keyword evidence="2" id="KW-0472">Membrane</keyword>
<gene>
    <name evidence="4" type="ORF">ACFQQL_00410</name>
</gene>
<evidence type="ECO:0000256" key="1">
    <source>
        <dbReference type="SAM" id="MobiDB-lite"/>
    </source>
</evidence>
<accession>A0ABW2Q237</accession>
<dbReference type="RefSeq" id="WP_382390117.1">
    <property type="nucleotide sequence ID" value="NZ_JBHTCQ010000001.1"/>
</dbReference>
<feature type="transmembrane region" description="Helical" evidence="2">
    <location>
        <begin position="161"/>
        <end position="184"/>
    </location>
</feature>
<dbReference type="InterPro" id="IPR057893">
    <property type="entry name" value="LRV_2"/>
</dbReference>
<dbReference type="Proteomes" id="UP001596455">
    <property type="component" value="Unassembled WGS sequence"/>
</dbReference>
<evidence type="ECO:0000256" key="2">
    <source>
        <dbReference type="SAM" id="Phobius"/>
    </source>
</evidence>